<dbReference type="AlphaFoldDB" id="A0A5N8V798"/>
<dbReference type="RefSeq" id="WP_152885880.1">
    <property type="nucleotide sequence ID" value="NZ_JBHJTU010000016.1"/>
</dbReference>
<name>A0A5N8V798_9ACTN</name>
<organism evidence="1 2">
    <name type="scientific">Streptomyces adustus</name>
    <dbReference type="NCBI Taxonomy" id="1609272"/>
    <lineage>
        <taxon>Bacteria</taxon>
        <taxon>Bacillati</taxon>
        <taxon>Actinomycetota</taxon>
        <taxon>Actinomycetes</taxon>
        <taxon>Kitasatosporales</taxon>
        <taxon>Streptomycetaceae</taxon>
        <taxon>Streptomyces</taxon>
    </lineage>
</organism>
<gene>
    <name evidence="1" type="ORF">FNH09_06980</name>
</gene>
<dbReference type="InterPro" id="IPR036263">
    <property type="entry name" value="Chorismate_II_sf"/>
</dbReference>
<dbReference type="Gene3D" id="1.20.59.10">
    <property type="entry name" value="Chorismate mutase"/>
    <property type="match status" value="1"/>
</dbReference>
<dbReference type="InterPro" id="IPR036979">
    <property type="entry name" value="CM_dom_sf"/>
</dbReference>
<comment type="caution">
    <text evidence="1">The sequence shown here is derived from an EMBL/GenBank/DDBJ whole genome shotgun (WGS) entry which is preliminary data.</text>
</comment>
<evidence type="ECO:0000313" key="1">
    <source>
        <dbReference type="EMBL" id="MPY31073.1"/>
    </source>
</evidence>
<evidence type="ECO:0000313" key="2">
    <source>
        <dbReference type="Proteomes" id="UP000325849"/>
    </source>
</evidence>
<protein>
    <recommendedName>
        <fullName evidence="3">Chorismate mutase</fullName>
    </recommendedName>
</protein>
<accession>A0A5N8V798</accession>
<dbReference type="Proteomes" id="UP000325849">
    <property type="component" value="Unassembled WGS sequence"/>
</dbReference>
<reference evidence="1 2" key="1">
    <citation type="submission" date="2019-07" db="EMBL/GenBank/DDBJ databases">
        <title>New species of Amycolatopsis and Streptomyces.</title>
        <authorList>
            <person name="Duangmal K."/>
            <person name="Teo W.F.A."/>
            <person name="Lipun K."/>
        </authorList>
    </citation>
    <scope>NUCLEOTIDE SEQUENCE [LARGE SCALE GENOMIC DNA]</scope>
    <source>
        <strain evidence="1 2">NBRC 109810</strain>
    </source>
</reference>
<dbReference type="OrthoDB" id="3213864at2"/>
<sequence length="103" mass="11162">MPSHPEADEPVRAAGGELRALLENLDGQIVAMVLRRTELARHYHALRRSAGLPQSELAWENQELRRYAEQLGGRGTDIGRAVLALSQAAPARPGTDETNGGKP</sequence>
<dbReference type="SUPFAM" id="SSF48600">
    <property type="entry name" value="Chorismate mutase II"/>
    <property type="match status" value="1"/>
</dbReference>
<dbReference type="EMBL" id="VJZD01000018">
    <property type="protein sequence ID" value="MPY31073.1"/>
    <property type="molecule type" value="Genomic_DNA"/>
</dbReference>
<dbReference type="GO" id="GO:0046417">
    <property type="term" value="P:chorismate metabolic process"/>
    <property type="evidence" value="ECO:0007669"/>
    <property type="project" value="InterPro"/>
</dbReference>
<evidence type="ECO:0008006" key="3">
    <source>
        <dbReference type="Google" id="ProtNLM"/>
    </source>
</evidence>
<proteinExistence type="predicted"/>
<keyword evidence="2" id="KW-1185">Reference proteome</keyword>